<organism evidence="3">
    <name type="scientific">Neodiprion lecontei</name>
    <name type="common">Redheaded pine sawfly</name>
    <dbReference type="NCBI Taxonomy" id="441921"/>
    <lineage>
        <taxon>Eukaryota</taxon>
        <taxon>Metazoa</taxon>
        <taxon>Ecdysozoa</taxon>
        <taxon>Arthropoda</taxon>
        <taxon>Hexapoda</taxon>
        <taxon>Insecta</taxon>
        <taxon>Pterygota</taxon>
        <taxon>Neoptera</taxon>
        <taxon>Endopterygota</taxon>
        <taxon>Hymenoptera</taxon>
        <taxon>Tenthredinoidea</taxon>
        <taxon>Diprionidae</taxon>
        <taxon>Diprioninae</taxon>
        <taxon>Neodiprion</taxon>
    </lineage>
</organism>
<feature type="region of interest" description="Disordered" evidence="1">
    <location>
        <begin position="78"/>
        <end position="304"/>
    </location>
</feature>
<dbReference type="InParanoid" id="A0A6J0BCS1"/>
<dbReference type="Proteomes" id="UP000829291">
    <property type="component" value="Chromosome 2"/>
</dbReference>
<gene>
    <name evidence="3" type="primary">LOC107218571</name>
</gene>
<name>A0A6J0BCS1_NEOLC</name>
<accession>A0A6J0BCS1</accession>
<dbReference type="OrthoDB" id="7555505at2759"/>
<feature type="compositionally biased region" description="Low complexity" evidence="1">
    <location>
        <begin position="465"/>
        <end position="491"/>
    </location>
</feature>
<feature type="compositionally biased region" description="Low complexity" evidence="1">
    <location>
        <begin position="251"/>
        <end position="265"/>
    </location>
</feature>
<reference evidence="3" key="1">
    <citation type="submission" date="2025-08" db="UniProtKB">
        <authorList>
            <consortium name="RefSeq"/>
        </authorList>
    </citation>
    <scope>IDENTIFICATION</scope>
    <source>
        <tissue evidence="3">Thorax and Abdomen</tissue>
    </source>
</reference>
<feature type="compositionally biased region" description="Polar residues" evidence="1">
    <location>
        <begin position="147"/>
        <end position="162"/>
    </location>
</feature>
<feature type="region of interest" description="Disordered" evidence="1">
    <location>
        <begin position="438"/>
        <end position="515"/>
    </location>
</feature>
<protein>
    <submittedName>
        <fullName evidence="3">Mucin-12-like</fullName>
    </submittedName>
</protein>
<feature type="region of interest" description="Disordered" evidence="1">
    <location>
        <begin position="575"/>
        <end position="612"/>
    </location>
</feature>
<evidence type="ECO:0000313" key="2">
    <source>
        <dbReference type="Proteomes" id="UP000829291"/>
    </source>
</evidence>
<proteinExistence type="predicted"/>
<feature type="compositionally biased region" description="Basic and acidic residues" evidence="1">
    <location>
        <begin position="575"/>
        <end position="594"/>
    </location>
</feature>
<dbReference type="GeneID" id="107218571"/>
<keyword evidence="2" id="KW-1185">Reference proteome</keyword>
<sequence>MEVFVDFPFPDEFRCQDCFRGGRGRGTWAVGAFRAHADYKKHLRKYHPERGMKFRCGVCGFIGEGGYPLKAVKLHHERAHPAPATDSRGAPEAPAAQQPRTADEGRERPILSFFSAAAPVGRTRAARTATTTTATAGSSRATTITRPATTSGTSRTTRQNTSHPRRSNETAHTTPVAPATTIGSGARCSTSRLPAMRRTPEAPRLSNDGVRRTSGGQRGSPGARPSTYEGPLTRRRRAASVPVEPTPPPTSTTTRRGTATRPLRTSPGIRGAQHLRPAATPSPNAAGPTITRGGPPRPSTLPGRMRTEATTYTAVTAGATTATMQPSSGVPAARRGLRSTARATSLPPGGPTGGSPPPWEMLAPLAHNTRSRRAWSVSGQPITSAVAATLTTATTTTTMCGGPITTSRPLAGGRVTTTTLGLPAAPPRAARTLPFIAETKQRAVSPARDPWSVVPQRTRRRHPRGSAPASTEESPPSSPAPSTTSSSGSSSVFEPAGDAASSYNETGKHRPRLVRSSKTINDIHVSRVTIVEISTSHFGKSPSSNMALEIAPLESLPHSRNFEVIFEDFYEKTHTSHIHEEPDTKDPRSRDVEYPSKGSSTPLPIKGGHSVY</sequence>
<evidence type="ECO:0000256" key="1">
    <source>
        <dbReference type="SAM" id="MobiDB-lite"/>
    </source>
</evidence>
<feature type="compositionally biased region" description="Low complexity" evidence="1">
    <location>
        <begin position="170"/>
        <end position="181"/>
    </location>
</feature>
<feature type="compositionally biased region" description="Low complexity" evidence="1">
    <location>
        <begin position="116"/>
        <end position="146"/>
    </location>
</feature>
<feature type="compositionally biased region" description="Pro residues" evidence="1">
    <location>
        <begin position="348"/>
        <end position="357"/>
    </location>
</feature>
<feature type="region of interest" description="Disordered" evidence="1">
    <location>
        <begin position="317"/>
        <end position="357"/>
    </location>
</feature>
<evidence type="ECO:0000313" key="3">
    <source>
        <dbReference type="RefSeq" id="XP_015511972.2"/>
    </source>
</evidence>
<feature type="region of interest" description="Disordered" evidence="1">
    <location>
        <begin position="399"/>
        <end position="426"/>
    </location>
</feature>
<dbReference type="KEGG" id="nlo:107218571"/>
<feature type="compositionally biased region" description="Low complexity" evidence="1">
    <location>
        <begin position="416"/>
        <end position="426"/>
    </location>
</feature>
<dbReference type="RefSeq" id="XP_015511972.2">
    <property type="nucleotide sequence ID" value="XM_015656486.2"/>
</dbReference>